<evidence type="ECO:0000313" key="6">
    <source>
        <dbReference type="EMBL" id="SUZ47170.1"/>
    </source>
</evidence>
<protein>
    <recommendedName>
        <fullName evidence="7">Membrane transporter protein</fullName>
    </recommendedName>
</protein>
<feature type="transmembrane region" description="Helical" evidence="5">
    <location>
        <begin position="154"/>
        <end position="177"/>
    </location>
</feature>
<organism evidence="6">
    <name type="scientific">marine metagenome</name>
    <dbReference type="NCBI Taxonomy" id="408172"/>
    <lineage>
        <taxon>unclassified sequences</taxon>
        <taxon>metagenomes</taxon>
        <taxon>ecological metagenomes</taxon>
    </lineage>
</organism>
<dbReference type="PANTHER" id="PTHR43483:SF3">
    <property type="entry name" value="MEMBRANE TRANSPORTER PROTEIN HI_0806-RELATED"/>
    <property type="match status" value="1"/>
</dbReference>
<feature type="transmembrane region" description="Helical" evidence="5">
    <location>
        <begin position="219"/>
        <end position="237"/>
    </location>
</feature>
<accession>A0A381MXV9</accession>
<dbReference type="EMBL" id="UINC01000002">
    <property type="protein sequence ID" value="SUZ47170.1"/>
    <property type="molecule type" value="Genomic_DNA"/>
</dbReference>
<keyword evidence="3 5" id="KW-1133">Transmembrane helix</keyword>
<dbReference type="Pfam" id="PF01925">
    <property type="entry name" value="TauE"/>
    <property type="match status" value="1"/>
</dbReference>
<comment type="subcellular location">
    <subcellularLocation>
        <location evidence="1">Membrane</location>
        <topology evidence="1">Multi-pass membrane protein</topology>
    </subcellularLocation>
</comment>
<keyword evidence="2 5" id="KW-0812">Transmembrane</keyword>
<feature type="transmembrane region" description="Helical" evidence="5">
    <location>
        <begin position="183"/>
        <end position="207"/>
    </location>
</feature>
<sequence>MNSSFFNPEFLTLLGLLLLSGAFAGLLAGLFGVGGGIIIVPALLYAFDELGYSQEFTTHMAVGTSLAIIVPTSISSAWSYYKRGSVNIIMFRRLALPVAGSALLGSWLAGILSGDALKAVFAVLALVIALNLLRKKHFILGNELPALPKMWSAVGLIGLLSAMMGIGGGVFFTSYLTAYSLPMLSAVGTSVSLGLMISLPGAIGYIFSGWNSPNLPPLSFGYFSLLGFLCMIPMTMIVAPQGAKLAHHLDKDKLKRWFAFFLLVMSMRMFYKIYN</sequence>
<dbReference type="PANTHER" id="PTHR43483">
    <property type="entry name" value="MEMBRANE TRANSPORTER PROTEIN HI_0806-RELATED"/>
    <property type="match status" value="1"/>
</dbReference>
<dbReference type="InterPro" id="IPR002781">
    <property type="entry name" value="TM_pro_TauE-like"/>
</dbReference>
<name>A0A381MXV9_9ZZZZ</name>
<dbReference type="GO" id="GO:0016020">
    <property type="term" value="C:membrane"/>
    <property type="evidence" value="ECO:0007669"/>
    <property type="project" value="UniProtKB-SubCell"/>
</dbReference>
<evidence type="ECO:0000256" key="2">
    <source>
        <dbReference type="ARBA" id="ARBA00022692"/>
    </source>
</evidence>
<dbReference type="AlphaFoldDB" id="A0A381MXV9"/>
<feature type="transmembrane region" description="Helical" evidence="5">
    <location>
        <begin position="116"/>
        <end position="133"/>
    </location>
</feature>
<gene>
    <name evidence="6" type="ORF">METZ01_LOCUS24</name>
</gene>
<feature type="transmembrane region" description="Helical" evidence="5">
    <location>
        <begin position="257"/>
        <end position="274"/>
    </location>
</feature>
<feature type="transmembrane region" description="Helical" evidence="5">
    <location>
        <begin position="93"/>
        <end position="110"/>
    </location>
</feature>
<evidence type="ECO:0008006" key="7">
    <source>
        <dbReference type="Google" id="ProtNLM"/>
    </source>
</evidence>
<evidence type="ECO:0000256" key="1">
    <source>
        <dbReference type="ARBA" id="ARBA00004141"/>
    </source>
</evidence>
<evidence type="ECO:0000256" key="3">
    <source>
        <dbReference type="ARBA" id="ARBA00022989"/>
    </source>
</evidence>
<keyword evidence="4 5" id="KW-0472">Membrane</keyword>
<proteinExistence type="predicted"/>
<evidence type="ECO:0000256" key="4">
    <source>
        <dbReference type="ARBA" id="ARBA00023136"/>
    </source>
</evidence>
<feature type="transmembrane region" description="Helical" evidence="5">
    <location>
        <begin position="56"/>
        <end position="81"/>
    </location>
</feature>
<reference evidence="6" key="1">
    <citation type="submission" date="2018-05" db="EMBL/GenBank/DDBJ databases">
        <authorList>
            <person name="Lanie J.A."/>
            <person name="Ng W.-L."/>
            <person name="Kazmierczak K.M."/>
            <person name="Andrzejewski T.M."/>
            <person name="Davidsen T.M."/>
            <person name="Wayne K.J."/>
            <person name="Tettelin H."/>
            <person name="Glass J.I."/>
            <person name="Rusch D."/>
            <person name="Podicherti R."/>
            <person name="Tsui H.-C.T."/>
            <person name="Winkler M.E."/>
        </authorList>
    </citation>
    <scope>NUCLEOTIDE SEQUENCE</scope>
</reference>
<evidence type="ECO:0000256" key="5">
    <source>
        <dbReference type="SAM" id="Phobius"/>
    </source>
</evidence>